<keyword evidence="5 10" id="KW-0762">Sugar transport</keyword>
<proteinExistence type="inferred from homology"/>
<dbReference type="PANTHER" id="PTHR10791:SF30">
    <property type="entry name" value="SUGAR TRANSPORTER SWEET1"/>
    <property type="match status" value="1"/>
</dbReference>
<feature type="transmembrane region" description="Helical" evidence="10">
    <location>
        <begin position="6"/>
        <end position="23"/>
    </location>
</feature>
<dbReference type="GeneID" id="106167154"/>
<keyword evidence="7" id="KW-0677">Repeat</keyword>
<feature type="transmembrane region" description="Helical" evidence="10">
    <location>
        <begin position="94"/>
        <end position="112"/>
    </location>
</feature>
<dbReference type="FunCoup" id="A0A1S3IUV1">
    <property type="interactions" value="351"/>
</dbReference>
<dbReference type="OrthoDB" id="409725at2759"/>
<dbReference type="InterPro" id="IPR047664">
    <property type="entry name" value="SWEET"/>
</dbReference>
<evidence type="ECO:0000256" key="9">
    <source>
        <dbReference type="ARBA" id="ARBA00023136"/>
    </source>
</evidence>
<evidence type="ECO:0000313" key="12">
    <source>
        <dbReference type="RefSeq" id="XP_013401319.1"/>
    </source>
</evidence>
<protein>
    <recommendedName>
        <fullName evidence="10">Sugar transporter SWEET</fullName>
    </recommendedName>
</protein>
<accession>A0A1S3IUV1</accession>
<keyword evidence="3 10" id="KW-0813">Transport</keyword>
<dbReference type="AlphaFoldDB" id="A0A1S3IUV1"/>
<dbReference type="GO" id="GO:0051119">
    <property type="term" value="F:sugar transmembrane transporter activity"/>
    <property type="evidence" value="ECO:0007669"/>
    <property type="project" value="InterPro"/>
</dbReference>
<evidence type="ECO:0000256" key="6">
    <source>
        <dbReference type="ARBA" id="ARBA00022692"/>
    </source>
</evidence>
<dbReference type="InParanoid" id="A0A1S3IUV1"/>
<comment type="subcellular location">
    <subcellularLocation>
        <location evidence="1">Cell membrane</location>
        <topology evidence="1">Multi-pass membrane protein</topology>
    </subcellularLocation>
</comment>
<keyword evidence="6 10" id="KW-0812">Transmembrane</keyword>
<evidence type="ECO:0000256" key="10">
    <source>
        <dbReference type="RuleBase" id="RU910715"/>
    </source>
</evidence>
<dbReference type="Pfam" id="PF03083">
    <property type="entry name" value="MtN3_slv"/>
    <property type="match status" value="2"/>
</dbReference>
<dbReference type="Gene3D" id="1.20.1280.290">
    <property type="match status" value="2"/>
</dbReference>
<feature type="transmembrane region" description="Helical" evidence="10">
    <location>
        <begin position="182"/>
        <end position="201"/>
    </location>
</feature>
<evidence type="ECO:0000256" key="8">
    <source>
        <dbReference type="ARBA" id="ARBA00022989"/>
    </source>
</evidence>
<organism evidence="11 12">
    <name type="scientific">Lingula anatina</name>
    <name type="common">Brachiopod</name>
    <name type="synonym">Lingula unguis</name>
    <dbReference type="NCBI Taxonomy" id="7574"/>
    <lineage>
        <taxon>Eukaryota</taxon>
        <taxon>Metazoa</taxon>
        <taxon>Spiralia</taxon>
        <taxon>Lophotrochozoa</taxon>
        <taxon>Brachiopoda</taxon>
        <taxon>Linguliformea</taxon>
        <taxon>Lingulata</taxon>
        <taxon>Lingulida</taxon>
        <taxon>Linguloidea</taxon>
        <taxon>Lingulidae</taxon>
        <taxon>Lingula</taxon>
    </lineage>
</organism>
<reference evidence="12" key="1">
    <citation type="submission" date="2025-08" db="UniProtKB">
        <authorList>
            <consortium name="RefSeq"/>
        </authorList>
    </citation>
    <scope>IDENTIFICATION</scope>
    <source>
        <tissue evidence="12">Gonads</tissue>
    </source>
</reference>
<evidence type="ECO:0000256" key="2">
    <source>
        <dbReference type="ARBA" id="ARBA00007809"/>
    </source>
</evidence>
<dbReference type="RefSeq" id="XP_013401319.1">
    <property type="nucleotide sequence ID" value="XM_013545865.1"/>
</dbReference>
<comment type="function">
    <text evidence="10">Mediates sugar transport across membranes.</text>
</comment>
<sequence>MLVAWLVAICTFVLFLTGALTCWKIMKTRSTQDCAFLPMLAVYVNTLSWMFYGKLTNDRLMVAVYIWGLICQSVYITVYYIYTHSTDLVQKQILSTVIVCLLAWTYYRHYAITLKLQVFYSGSACVATSILADASPFISMMEVITSKSTACLSSFSQSCLSLLVSLEWLLYGILAEDMALQITYLIGVILNGTLAGLYFIYPKEKVSTEQELYHRDNRDSNSNT</sequence>
<keyword evidence="9 10" id="KW-0472">Membrane</keyword>
<evidence type="ECO:0000313" key="11">
    <source>
        <dbReference type="Proteomes" id="UP000085678"/>
    </source>
</evidence>
<comment type="caution">
    <text evidence="10">Lacks conserved residue(s) required for the propagation of feature annotation.</text>
</comment>
<dbReference type="GO" id="GO:0005886">
    <property type="term" value="C:plasma membrane"/>
    <property type="evidence" value="ECO:0007669"/>
    <property type="project" value="UniProtKB-SubCell"/>
</dbReference>
<name>A0A1S3IUV1_LINAN</name>
<feature type="transmembrane region" description="Helical" evidence="10">
    <location>
        <begin position="64"/>
        <end position="82"/>
    </location>
</feature>
<dbReference type="Proteomes" id="UP000085678">
    <property type="component" value="Unplaced"/>
</dbReference>
<evidence type="ECO:0000256" key="4">
    <source>
        <dbReference type="ARBA" id="ARBA00022475"/>
    </source>
</evidence>
<dbReference type="PANTHER" id="PTHR10791">
    <property type="entry name" value="RAG1-ACTIVATING PROTEIN 1"/>
    <property type="match status" value="1"/>
</dbReference>
<evidence type="ECO:0000256" key="5">
    <source>
        <dbReference type="ARBA" id="ARBA00022597"/>
    </source>
</evidence>
<evidence type="ECO:0000256" key="7">
    <source>
        <dbReference type="ARBA" id="ARBA00022737"/>
    </source>
</evidence>
<keyword evidence="11" id="KW-1185">Reference proteome</keyword>
<keyword evidence="8 10" id="KW-1133">Transmembrane helix</keyword>
<evidence type="ECO:0000256" key="3">
    <source>
        <dbReference type="ARBA" id="ARBA00022448"/>
    </source>
</evidence>
<comment type="similarity">
    <text evidence="2 10">Belongs to the SWEET sugar transporter family.</text>
</comment>
<gene>
    <name evidence="12" type="primary">LOC106167154</name>
</gene>
<dbReference type="InterPro" id="IPR004316">
    <property type="entry name" value="SWEET_rpt"/>
</dbReference>
<feature type="transmembrane region" description="Helical" evidence="10">
    <location>
        <begin position="118"/>
        <end position="138"/>
    </location>
</feature>
<evidence type="ECO:0000256" key="1">
    <source>
        <dbReference type="ARBA" id="ARBA00004651"/>
    </source>
</evidence>
<dbReference type="KEGG" id="lak:106167154"/>
<keyword evidence="4" id="KW-1003">Cell membrane</keyword>
<feature type="transmembrane region" description="Helical" evidence="10">
    <location>
        <begin position="35"/>
        <end position="52"/>
    </location>
</feature>